<sequence length="410" mass="45446">MIGTVGILADITERKRTEVALRESEELFRQIFEQNEDAAFLLDPHSLSILDANAAAVRLYGYGKEHLRSGGLALLMKPAVLASFSQKLAGKQGVCRDDAPWSQISPLGTVDRRGNTVMAAFRGRLLRSRGQVYLYGTFRDITEKLRIRKERSEMQAKLIQANKMTAIGTLASGIAHEINNPNNYLLANAQFLEEAWPDIRRSLQEHAEHRPDLTIGGLPVGEALRDIPQLLGSLIEGSRRIQNIVSSLKDFSRQDDEAMRRPFDINRVINAALVILANKIKQSTDHFSCDLKEGLPRIMGHYQKIEQVVINLLINALQALPDRQSGVFLSTSLQQAPRAVVIRIRDQGIGIPEEIRGRILDPFFTTRHKSGGTGLGLSICYAIINDHKGTIDFESTVGVGTTVTVTLPVL</sequence>
<dbReference type="CDD" id="cd00082">
    <property type="entry name" value="HisKA"/>
    <property type="match status" value="1"/>
</dbReference>
<dbReference type="PRINTS" id="PR00344">
    <property type="entry name" value="BCTRLSENSOR"/>
</dbReference>
<dbReference type="InterPro" id="IPR004358">
    <property type="entry name" value="Sig_transdc_His_kin-like_C"/>
</dbReference>
<dbReference type="SMART" id="SM00387">
    <property type="entry name" value="HATPase_c"/>
    <property type="match status" value="1"/>
</dbReference>
<evidence type="ECO:0000313" key="7">
    <source>
        <dbReference type="EMBL" id="APG26199.1"/>
    </source>
</evidence>
<evidence type="ECO:0000259" key="5">
    <source>
        <dbReference type="PROSITE" id="PS50112"/>
    </source>
</evidence>
<evidence type="ECO:0000259" key="6">
    <source>
        <dbReference type="PROSITE" id="PS50113"/>
    </source>
</evidence>
<dbReference type="NCBIfam" id="TIGR00229">
    <property type="entry name" value="sensory_box"/>
    <property type="match status" value="1"/>
</dbReference>
<dbReference type="InterPro" id="IPR000014">
    <property type="entry name" value="PAS"/>
</dbReference>
<evidence type="ECO:0000313" key="8">
    <source>
        <dbReference type="Proteomes" id="UP000182264"/>
    </source>
</evidence>
<dbReference type="InterPro" id="IPR035965">
    <property type="entry name" value="PAS-like_dom_sf"/>
</dbReference>
<keyword evidence="3" id="KW-0597">Phosphoprotein</keyword>
<feature type="domain" description="Histidine kinase" evidence="4">
    <location>
        <begin position="173"/>
        <end position="410"/>
    </location>
</feature>
<evidence type="ECO:0000259" key="4">
    <source>
        <dbReference type="PROSITE" id="PS50109"/>
    </source>
</evidence>
<dbReference type="EC" id="2.7.13.3" evidence="2"/>
<dbReference type="PANTHER" id="PTHR43065">
    <property type="entry name" value="SENSOR HISTIDINE KINASE"/>
    <property type="match status" value="1"/>
</dbReference>
<dbReference type="SUPFAM" id="SSF47384">
    <property type="entry name" value="Homodimeric domain of signal transducing histidine kinase"/>
    <property type="match status" value="1"/>
</dbReference>
<dbReference type="InterPro" id="IPR003594">
    <property type="entry name" value="HATPase_dom"/>
</dbReference>
<reference evidence="7 8" key="1">
    <citation type="journal article" date="2017" name="Genome Announc.">
        <title>Complete Genome Sequences of Two Acetylene-Fermenting Pelobacter acetylenicus Strains.</title>
        <authorList>
            <person name="Sutton J.M."/>
            <person name="Baesman S.M."/>
            <person name="Fierst J.L."/>
            <person name="Poret-Peterson A.T."/>
            <person name="Oremland R.S."/>
            <person name="Dunlap D.S."/>
            <person name="Akob D.M."/>
        </authorList>
    </citation>
    <scope>NUCLEOTIDE SEQUENCE [LARGE SCALE GENOMIC DNA]</scope>
    <source>
        <strain evidence="7 8">DSM 3247</strain>
    </source>
</reference>
<evidence type="ECO:0000256" key="1">
    <source>
        <dbReference type="ARBA" id="ARBA00000085"/>
    </source>
</evidence>
<dbReference type="InterPro" id="IPR000700">
    <property type="entry name" value="PAS-assoc_C"/>
</dbReference>
<dbReference type="PROSITE" id="PS50113">
    <property type="entry name" value="PAC"/>
    <property type="match status" value="1"/>
</dbReference>
<feature type="domain" description="PAS" evidence="5">
    <location>
        <begin position="24"/>
        <end position="67"/>
    </location>
</feature>
<dbReference type="InterPro" id="IPR003661">
    <property type="entry name" value="HisK_dim/P_dom"/>
</dbReference>
<organism evidence="7 8">
    <name type="scientific">Syntrophotalea acetylenica</name>
    <name type="common">Pelobacter acetylenicus</name>
    <dbReference type="NCBI Taxonomy" id="29542"/>
    <lineage>
        <taxon>Bacteria</taxon>
        <taxon>Pseudomonadati</taxon>
        <taxon>Thermodesulfobacteriota</taxon>
        <taxon>Desulfuromonadia</taxon>
        <taxon>Desulfuromonadales</taxon>
        <taxon>Syntrophotaleaceae</taxon>
        <taxon>Syntrophotalea</taxon>
    </lineage>
</organism>
<dbReference type="PANTHER" id="PTHR43065:SF42">
    <property type="entry name" value="TWO-COMPONENT SENSOR PPRA"/>
    <property type="match status" value="1"/>
</dbReference>
<dbReference type="STRING" id="29542.A6070_14005"/>
<dbReference type="SUPFAM" id="SSF55874">
    <property type="entry name" value="ATPase domain of HSP90 chaperone/DNA topoisomerase II/histidine kinase"/>
    <property type="match status" value="1"/>
</dbReference>
<dbReference type="SMART" id="SM00091">
    <property type="entry name" value="PAS"/>
    <property type="match status" value="1"/>
</dbReference>
<dbReference type="PROSITE" id="PS50109">
    <property type="entry name" value="HIS_KIN"/>
    <property type="match status" value="1"/>
</dbReference>
<evidence type="ECO:0000256" key="3">
    <source>
        <dbReference type="ARBA" id="ARBA00022553"/>
    </source>
</evidence>
<dbReference type="Pfam" id="PF13188">
    <property type="entry name" value="PAS_8"/>
    <property type="match status" value="1"/>
</dbReference>
<dbReference type="EMBL" id="CP015518">
    <property type="protein sequence ID" value="APG26199.1"/>
    <property type="molecule type" value="Genomic_DNA"/>
</dbReference>
<evidence type="ECO:0000256" key="2">
    <source>
        <dbReference type="ARBA" id="ARBA00012438"/>
    </source>
</evidence>
<dbReference type="InterPro" id="IPR036890">
    <property type="entry name" value="HATPase_C_sf"/>
</dbReference>
<dbReference type="Gene3D" id="1.10.287.130">
    <property type="match status" value="1"/>
</dbReference>
<feature type="domain" description="PAC" evidence="6">
    <location>
        <begin position="1"/>
        <end position="23"/>
    </location>
</feature>
<dbReference type="Gene3D" id="3.30.450.20">
    <property type="entry name" value="PAS domain"/>
    <property type="match status" value="1"/>
</dbReference>
<dbReference type="SUPFAM" id="SSF55785">
    <property type="entry name" value="PYP-like sensor domain (PAS domain)"/>
    <property type="match status" value="1"/>
</dbReference>
<keyword evidence="8" id="KW-1185">Reference proteome</keyword>
<dbReference type="InterPro" id="IPR036097">
    <property type="entry name" value="HisK_dim/P_sf"/>
</dbReference>
<name>A0A1L3GJU9_SYNAC</name>
<proteinExistence type="predicted"/>
<protein>
    <recommendedName>
        <fullName evidence="2">histidine kinase</fullName>
        <ecNumber evidence="2">2.7.13.3</ecNumber>
    </recommendedName>
</protein>
<gene>
    <name evidence="7" type="ORF">A7E75_05365</name>
</gene>
<dbReference type="Proteomes" id="UP000182264">
    <property type="component" value="Chromosome"/>
</dbReference>
<dbReference type="InterPro" id="IPR005467">
    <property type="entry name" value="His_kinase_dom"/>
</dbReference>
<comment type="catalytic activity">
    <reaction evidence="1">
        <text>ATP + protein L-histidine = ADP + protein N-phospho-L-histidine.</text>
        <dbReference type="EC" id="2.7.13.3"/>
    </reaction>
</comment>
<dbReference type="Pfam" id="PF02518">
    <property type="entry name" value="HATPase_c"/>
    <property type="match status" value="1"/>
</dbReference>
<dbReference type="AlphaFoldDB" id="A0A1L3GJU9"/>
<dbReference type="Gene3D" id="3.30.565.10">
    <property type="entry name" value="Histidine kinase-like ATPase, C-terminal domain"/>
    <property type="match status" value="1"/>
</dbReference>
<dbReference type="PROSITE" id="PS50112">
    <property type="entry name" value="PAS"/>
    <property type="match status" value="1"/>
</dbReference>
<accession>A0A1L3GJU9</accession>
<dbReference type="GO" id="GO:0000155">
    <property type="term" value="F:phosphorelay sensor kinase activity"/>
    <property type="evidence" value="ECO:0007669"/>
    <property type="project" value="InterPro"/>
</dbReference>